<comment type="catalytic activity">
    <reaction evidence="4">
        <text>an N-acylsphing-4-enine + H2O = sphing-4-enine + a fatty acid</text>
        <dbReference type="Rhea" id="RHEA:20856"/>
        <dbReference type="ChEBI" id="CHEBI:15377"/>
        <dbReference type="ChEBI" id="CHEBI:28868"/>
        <dbReference type="ChEBI" id="CHEBI:52639"/>
        <dbReference type="ChEBI" id="CHEBI:57756"/>
        <dbReference type="EC" id="3.5.1.23"/>
    </reaction>
</comment>
<dbReference type="InterPro" id="IPR031331">
    <property type="entry name" value="NEUT/ALK_ceramidase_C"/>
</dbReference>
<dbReference type="InterPro" id="IPR019546">
    <property type="entry name" value="TAT_signal_bac_arc"/>
</dbReference>
<evidence type="ECO:0000256" key="5">
    <source>
        <dbReference type="SAM" id="MobiDB-lite"/>
    </source>
</evidence>
<dbReference type="PROSITE" id="PS51318">
    <property type="entry name" value="TAT"/>
    <property type="match status" value="1"/>
</dbReference>
<feature type="compositionally biased region" description="Polar residues" evidence="5">
    <location>
        <begin position="7"/>
        <end position="18"/>
    </location>
</feature>
<dbReference type="NCBIfam" id="TIGR01409">
    <property type="entry name" value="TAT_signal_seq"/>
    <property type="match status" value="1"/>
</dbReference>
<reference evidence="8" key="2">
    <citation type="submission" date="2021-04" db="EMBL/GenBank/DDBJ databases">
        <authorList>
            <person name="Gilroy R."/>
        </authorList>
    </citation>
    <scope>NUCLEOTIDE SEQUENCE</scope>
    <source>
        <strain evidence="8">ChiHjej13B12-4958</strain>
    </source>
</reference>
<feature type="domain" description="Neutral/alkaline non-lysosomal ceramidase N-terminal" evidence="6">
    <location>
        <begin position="87"/>
        <end position="570"/>
    </location>
</feature>
<dbReference type="EC" id="3.5.1.23" evidence="4"/>
<dbReference type="PANTHER" id="PTHR12670">
    <property type="entry name" value="CERAMIDASE"/>
    <property type="match status" value="1"/>
</dbReference>
<dbReference type="Gene3D" id="2.60.40.2300">
    <property type="entry name" value="Neutral/alkaline non-lysosomal ceramidase, C-terminal domain"/>
    <property type="match status" value="1"/>
</dbReference>
<comment type="cofactor">
    <cofactor evidence="3">
        <name>Zn(2+)</name>
        <dbReference type="ChEBI" id="CHEBI:29105"/>
    </cofactor>
    <text evidence="3">Binds 1 zinc ion per subunit.</text>
</comment>
<dbReference type="InterPro" id="IPR006823">
    <property type="entry name" value="Ceramidase_alk"/>
</dbReference>
<feature type="binding site" evidence="3">
    <location>
        <position position="176"/>
    </location>
    <ligand>
        <name>Zn(2+)</name>
        <dbReference type="ChEBI" id="CHEBI:29105"/>
    </ligand>
</feature>
<proteinExistence type="inferred from homology"/>
<keyword evidence="4" id="KW-0746">Sphingolipid metabolism</keyword>
<dbReference type="GO" id="GO:0017040">
    <property type="term" value="F:N-acylsphingosine amidohydrolase activity"/>
    <property type="evidence" value="ECO:0007669"/>
    <property type="project" value="UniProtKB-UniRule"/>
</dbReference>
<keyword evidence="3" id="KW-0479">Metal-binding</keyword>
<dbReference type="GO" id="GO:0016020">
    <property type="term" value="C:membrane"/>
    <property type="evidence" value="ECO:0007669"/>
    <property type="project" value="GOC"/>
</dbReference>
<dbReference type="InterPro" id="IPR038445">
    <property type="entry name" value="NCDase_C_sf"/>
</dbReference>
<evidence type="ECO:0000256" key="2">
    <source>
        <dbReference type="ARBA" id="ARBA00022801"/>
    </source>
</evidence>
<feature type="binding site" evidence="3">
    <location>
        <position position="541"/>
    </location>
    <ligand>
        <name>Zn(2+)</name>
        <dbReference type="ChEBI" id="CHEBI:29105"/>
    </ligand>
</feature>
<feature type="region of interest" description="Disordered" evidence="5">
    <location>
        <begin position="1"/>
        <end position="32"/>
    </location>
</feature>
<dbReference type="Pfam" id="PF04734">
    <property type="entry name" value="Ceramidase_alk"/>
    <property type="match status" value="1"/>
</dbReference>
<dbReference type="GO" id="GO:0042759">
    <property type="term" value="P:long-chain fatty acid biosynthetic process"/>
    <property type="evidence" value="ECO:0007669"/>
    <property type="project" value="TreeGrafter"/>
</dbReference>
<dbReference type="Pfam" id="PF17048">
    <property type="entry name" value="Ceramidse_alk_C"/>
    <property type="match status" value="1"/>
</dbReference>
<evidence type="ECO:0000259" key="7">
    <source>
        <dbReference type="Pfam" id="PF17048"/>
    </source>
</evidence>
<feature type="domain" description="Neutral/alkaline non-lysosomal ceramidase C-terminal" evidence="7">
    <location>
        <begin position="574"/>
        <end position="720"/>
    </location>
</feature>
<keyword evidence="3" id="KW-0862">Zinc</keyword>
<feature type="region of interest" description="Disordered" evidence="5">
    <location>
        <begin position="238"/>
        <end position="257"/>
    </location>
</feature>
<name>A0A9D2TQQ1_9CORY</name>
<evidence type="ECO:0000259" key="6">
    <source>
        <dbReference type="Pfam" id="PF04734"/>
    </source>
</evidence>
<protein>
    <recommendedName>
        <fullName evidence="4">Neutral ceramidase</fullName>
        <ecNumber evidence="4">3.5.1.23</ecNumber>
    </recommendedName>
</protein>
<gene>
    <name evidence="8" type="ORF">H9751_10645</name>
</gene>
<comment type="caution">
    <text evidence="8">The sequence shown here is derived from an EMBL/GenBank/DDBJ whole genome shotgun (WGS) entry which is preliminary data.</text>
</comment>
<evidence type="ECO:0000313" key="9">
    <source>
        <dbReference type="Proteomes" id="UP000823858"/>
    </source>
</evidence>
<evidence type="ECO:0000256" key="3">
    <source>
        <dbReference type="PIRSR" id="PIRSR606823-2"/>
    </source>
</evidence>
<accession>A0A9D2TQQ1</accession>
<dbReference type="EMBL" id="DWVP01000024">
    <property type="protein sequence ID" value="HJC85978.1"/>
    <property type="molecule type" value="Genomic_DNA"/>
</dbReference>
<evidence type="ECO:0000256" key="1">
    <source>
        <dbReference type="ARBA" id="ARBA00009835"/>
    </source>
</evidence>
<feature type="binding site" evidence="3">
    <location>
        <position position="284"/>
    </location>
    <ligand>
        <name>Zn(2+)</name>
        <dbReference type="ChEBI" id="CHEBI:29105"/>
    </ligand>
</feature>
<organism evidence="8 9">
    <name type="scientific">Candidatus Corynebacterium faecigallinarum</name>
    <dbReference type="NCBI Taxonomy" id="2838528"/>
    <lineage>
        <taxon>Bacteria</taxon>
        <taxon>Bacillati</taxon>
        <taxon>Actinomycetota</taxon>
        <taxon>Actinomycetes</taxon>
        <taxon>Mycobacteriales</taxon>
        <taxon>Corynebacteriaceae</taxon>
        <taxon>Corynebacterium</taxon>
    </lineage>
</organism>
<feature type="compositionally biased region" description="Gly residues" evidence="5">
    <location>
        <begin position="71"/>
        <end position="84"/>
    </location>
</feature>
<feature type="region of interest" description="Disordered" evidence="5">
    <location>
        <begin position="64"/>
        <end position="84"/>
    </location>
</feature>
<sequence length="726" mass="75920">MAEQAPPDQTSARASANQGPADRAGSADRVPPVTRRRFLGLAGVAGLAAGGTVLWSSSATQSGSAWAGTATGDGTGGDSGGGSGEMLVGRGIADSTGEPLGAGMDGYAVQEQTTVGIRQRLYSRAFIFQSGGSRLVHVTVDTPLMFQSVFLEVVRRLRASYGDTYTTNNLVISATHTHVGPGGRSGHAMVDLVSLGFRPVTFEAQVTGIVRSIQRAHDDIAPSDLTLVTSEVDGVGANRSHGAFDRNPAADRAENPDGIDRTAMTLHVTRGGTPVGLINWYSVHPTSFSHEIKHISGDNKGYAAWSTEVAAGVDHANLAAAPFVAAFSQGAPGDITPNMGLEPESGPGGPGMAGQAKSVEILGARQAAGASRDAGTVVDTAGRTGVAGRSRWVDMHRVQVAGKWAPDGKAGRTGRAVLGAAFAASSQEDGGGLDIDIGLNEAERGGSPWVRQLNNLAPIPEDVRRVHAPKDMLLPMGYIDGLIQQRHLFGVWRIGGLVIAHLGFEPTTTSGLRIRQTIAAAMDVPETNVVVQGYSCGYGHYITTPEEYERQEYEGGATAFGRLTLPAVQQVFDGLAGALASGGAVETGEPAGDLTGVIPDSPAAAHFVDTAPLGKKFGDVLSVEPGREVSAGQRVTVKFAGSNPNNNLRLEEGYLRIEKDGELVAHDSSWETLLTFHKNLTETTTVVSWNTADVAPGTYTVILRGDWKDISQKKHSFSGSVDIRVR</sequence>
<evidence type="ECO:0000313" key="8">
    <source>
        <dbReference type="EMBL" id="HJC85978.1"/>
    </source>
</evidence>
<dbReference type="InterPro" id="IPR006311">
    <property type="entry name" value="TAT_signal"/>
</dbReference>
<feature type="compositionally biased region" description="Basic and acidic residues" evidence="5">
    <location>
        <begin position="242"/>
        <end position="257"/>
    </location>
</feature>
<evidence type="ECO:0000256" key="4">
    <source>
        <dbReference type="RuleBase" id="RU366019"/>
    </source>
</evidence>
<reference evidence="8" key="1">
    <citation type="journal article" date="2021" name="PeerJ">
        <title>Extensive microbial diversity within the chicken gut microbiome revealed by metagenomics and culture.</title>
        <authorList>
            <person name="Gilroy R."/>
            <person name="Ravi A."/>
            <person name="Getino M."/>
            <person name="Pursley I."/>
            <person name="Horton D.L."/>
            <person name="Alikhan N.F."/>
            <person name="Baker D."/>
            <person name="Gharbi K."/>
            <person name="Hall N."/>
            <person name="Watson M."/>
            <person name="Adriaenssens E.M."/>
            <person name="Foster-Nyarko E."/>
            <person name="Jarju S."/>
            <person name="Secka A."/>
            <person name="Antonio M."/>
            <person name="Oren A."/>
            <person name="Chaudhuri R.R."/>
            <person name="La Ragione R."/>
            <person name="Hildebrand F."/>
            <person name="Pallen M.J."/>
        </authorList>
    </citation>
    <scope>NUCLEOTIDE SEQUENCE</scope>
    <source>
        <strain evidence="8">ChiHjej13B12-4958</strain>
    </source>
</reference>
<dbReference type="GO" id="GO:0005576">
    <property type="term" value="C:extracellular region"/>
    <property type="evidence" value="ECO:0007669"/>
    <property type="project" value="TreeGrafter"/>
</dbReference>
<feature type="binding site" evidence="3">
    <location>
        <position position="505"/>
    </location>
    <ligand>
        <name>Zn(2+)</name>
        <dbReference type="ChEBI" id="CHEBI:29105"/>
    </ligand>
</feature>
<dbReference type="GO" id="GO:0046514">
    <property type="term" value="P:ceramide catabolic process"/>
    <property type="evidence" value="ECO:0007669"/>
    <property type="project" value="InterPro"/>
</dbReference>
<dbReference type="GO" id="GO:0046512">
    <property type="term" value="P:sphingosine biosynthetic process"/>
    <property type="evidence" value="ECO:0007669"/>
    <property type="project" value="TreeGrafter"/>
</dbReference>
<dbReference type="InterPro" id="IPR031329">
    <property type="entry name" value="NEUT/ALK_ceramidase_N"/>
</dbReference>
<dbReference type="AlphaFoldDB" id="A0A9D2TQQ1"/>
<dbReference type="PANTHER" id="PTHR12670:SF1">
    <property type="entry name" value="NEUTRAL CERAMIDASE"/>
    <property type="match status" value="1"/>
</dbReference>
<comment type="similarity">
    <text evidence="1 4">Belongs to the neutral ceramidase family.</text>
</comment>
<keyword evidence="4" id="KW-0443">Lipid metabolism</keyword>
<keyword evidence="2 4" id="KW-0378">Hydrolase</keyword>
<dbReference type="Proteomes" id="UP000823858">
    <property type="component" value="Unassembled WGS sequence"/>
</dbReference>
<dbReference type="GO" id="GO:0046872">
    <property type="term" value="F:metal ion binding"/>
    <property type="evidence" value="ECO:0007669"/>
    <property type="project" value="UniProtKB-KW"/>
</dbReference>